<name>A0ABU1LE57_9FLAO</name>
<reference evidence="1 2" key="1">
    <citation type="submission" date="2023-07" db="EMBL/GenBank/DDBJ databases">
        <title>Sorghum-associated microbial communities from plants grown in Nebraska, USA.</title>
        <authorList>
            <person name="Schachtman D."/>
        </authorList>
    </citation>
    <scope>NUCLEOTIDE SEQUENCE [LARGE SCALE GENOMIC DNA]</scope>
    <source>
        <strain evidence="1 2">DS1709</strain>
    </source>
</reference>
<dbReference type="NCBIfam" id="NF047798">
    <property type="entry name" value="leader_Chryseo"/>
    <property type="match status" value="1"/>
</dbReference>
<dbReference type="RefSeq" id="WP_409013868.1">
    <property type="nucleotide sequence ID" value="NZ_JAVDQS010000004.1"/>
</dbReference>
<organism evidence="1 2">
    <name type="scientific">Chryseobacterium geocarposphaerae</name>
    <dbReference type="NCBI Taxonomy" id="1416776"/>
    <lineage>
        <taxon>Bacteria</taxon>
        <taxon>Pseudomonadati</taxon>
        <taxon>Bacteroidota</taxon>
        <taxon>Flavobacteriia</taxon>
        <taxon>Flavobacteriales</taxon>
        <taxon>Weeksellaceae</taxon>
        <taxon>Chryseobacterium group</taxon>
        <taxon>Chryseobacterium</taxon>
    </lineage>
</organism>
<comment type="caution">
    <text evidence="1">The sequence shown here is derived from an EMBL/GenBank/DDBJ whole genome shotgun (WGS) entry which is preliminary data.</text>
</comment>
<keyword evidence="2" id="KW-1185">Reference proteome</keyword>
<evidence type="ECO:0008006" key="3">
    <source>
        <dbReference type="Google" id="ProtNLM"/>
    </source>
</evidence>
<dbReference type="InterPro" id="IPR058074">
    <property type="entry name" value="Bacteriocin-like"/>
</dbReference>
<sequence>MKNLKNLSRKELKAIKGAATCPSGNHWCPDAAVCVPIIVECYIIVTELPEGGCLSC</sequence>
<evidence type="ECO:0000313" key="1">
    <source>
        <dbReference type="EMBL" id="MDR6405001.1"/>
    </source>
</evidence>
<dbReference type="Proteomes" id="UP001184853">
    <property type="component" value="Unassembled WGS sequence"/>
</dbReference>
<evidence type="ECO:0000313" key="2">
    <source>
        <dbReference type="Proteomes" id="UP001184853"/>
    </source>
</evidence>
<gene>
    <name evidence="1" type="ORF">J2781_001925</name>
</gene>
<dbReference type="EMBL" id="JAVDQS010000004">
    <property type="protein sequence ID" value="MDR6405001.1"/>
    <property type="molecule type" value="Genomic_DNA"/>
</dbReference>
<protein>
    <recommendedName>
        <fullName evidence="3">Bacteriocin-like protein</fullName>
    </recommendedName>
</protein>
<accession>A0ABU1LE57</accession>
<proteinExistence type="predicted"/>